<reference evidence="1 2" key="1">
    <citation type="submission" date="2020-08" db="EMBL/GenBank/DDBJ databases">
        <title>Genomic Encyclopedia of Type Strains, Phase IV (KMG-IV): sequencing the most valuable type-strain genomes for metagenomic binning, comparative biology and taxonomic classification.</title>
        <authorList>
            <person name="Goeker M."/>
        </authorList>
    </citation>
    <scope>NUCLEOTIDE SEQUENCE [LARGE SCALE GENOMIC DNA]</scope>
    <source>
        <strain evidence="1 2">DSM 29854</strain>
    </source>
</reference>
<organism evidence="1 2">
    <name type="scientific">Rufibacter quisquiliarum</name>
    <dbReference type="NCBI Taxonomy" id="1549639"/>
    <lineage>
        <taxon>Bacteria</taxon>
        <taxon>Pseudomonadati</taxon>
        <taxon>Bacteroidota</taxon>
        <taxon>Cytophagia</taxon>
        <taxon>Cytophagales</taxon>
        <taxon>Hymenobacteraceae</taxon>
        <taxon>Rufibacter</taxon>
    </lineage>
</organism>
<keyword evidence="2" id="KW-1185">Reference proteome</keyword>
<dbReference type="EMBL" id="JACJIQ010000002">
    <property type="protein sequence ID" value="MBA9076040.1"/>
    <property type="molecule type" value="Genomic_DNA"/>
</dbReference>
<proteinExistence type="predicted"/>
<evidence type="ECO:0000313" key="2">
    <source>
        <dbReference type="Proteomes" id="UP000563094"/>
    </source>
</evidence>
<accession>A0A839GCG1</accession>
<sequence>MASLYVCAAGESRMGTEDFPFLASFRQNRPKTKNPASKFGAGFCFVLVEMQGIEPVTYGFSVLCSRVRQIGFCSIQIILAEKMRSETTGRSNFIKVGCYLCAAQDRIKCIIDVYPLFANLFLG</sequence>
<gene>
    <name evidence="1" type="ORF">FHS90_000742</name>
</gene>
<dbReference type="Proteomes" id="UP000563094">
    <property type="component" value="Unassembled WGS sequence"/>
</dbReference>
<name>A0A839GCG1_9BACT</name>
<evidence type="ECO:0000313" key="1">
    <source>
        <dbReference type="EMBL" id="MBA9076040.1"/>
    </source>
</evidence>
<dbReference type="AlphaFoldDB" id="A0A839GCG1"/>
<comment type="caution">
    <text evidence="1">The sequence shown here is derived from an EMBL/GenBank/DDBJ whole genome shotgun (WGS) entry which is preliminary data.</text>
</comment>
<protein>
    <submittedName>
        <fullName evidence="1">Uncharacterized protein</fullName>
    </submittedName>
</protein>